<accession>A0A1X6ZDM5</accession>
<name>A0A1X6ZDM5_9RHOB</name>
<sequence>MLPLLPPSPRRLLSEQEVWDLGAQTPRNRMRALCAWLRRNAKRAPPWRRPSQTSTDAVGQATAPTRCGTIGLPSTSASASDRAG</sequence>
<feature type="compositionally biased region" description="Polar residues" evidence="1">
    <location>
        <begin position="72"/>
        <end position="84"/>
    </location>
</feature>
<evidence type="ECO:0000313" key="2">
    <source>
        <dbReference type="EMBL" id="SLN47955.1"/>
    </source>
</evidence>
<gene>
    <name evidence="2" type="ORF">PSM7751_02282</name>
</gene>
<reference evidence="3" key="1">
    <citation type="submission" date="2017-03" db="EMBL/GenBank/DDBJ databases">
        <authorList>
            <person name="Rodrigo-Torres L."/>
            <person name="Arahal R.D."/>
            <person name="Lucena T."/>
        </authorList>
    </citation>
    <scope>NUCLEOTIDE SEQUENCE [LARGE SCALE GENOMIC DNA]</scope>
    <source>
        <strain evidence="3">CECT 7751</strain>
    </source>
</reference>
<evidence type="ECO:0000256" key="1">
    <source>
        <dbReference type="SAM" id="MobiDB-lite"/>
    </source>
</evidence>
<feature type="region of interest" description="Disordered" evidence="1">
    <location>
        <begin position="41"/>
        <end position="84"/>
    </location>
</feature>
<keyword evidence="3" id="KW-1185">Reference proteome</keyword>
<organism evidence="2 3">
    <name type="scientific">Pseudooceanicola marinus</name>
    <dbReference type="NCBI Taxonomy" id="396013"/>
    <lineage>
        <taxon>Bacteria</taxon>
        <taxon>Pseudomonadati</taxon>
        <taxon>Pseudomonadota</taxon>
        <taxon>Alphaproteobacteria</taxon>
        <taxon>Rhodobacterales</taxon>
        <taxon>Paracoccaceae</taxon>
        <taxon>Pseudooceanicola</taxon>
    </lineage>
</organism>
<protein>
    <submittedName>
        <fullName evidence="2">Uncharacterized protein</fullName>
    </submittedName>
</protein>
<dbReference type="EMBL" id="FWFN01000004">
    <property type="protein sequence ID" value="SLN47955.1"/>
    <property type="molecule type" value="Genomic_DNA"/>
</dbReference>
<dbReference type="Proteomes" id="UP000193963">
    <property type="component" value="Unassembled WGS sequence"/>
</dbReference>
<dbReference type="AlphaFoldDB" id="A0A1X6ZDM5"/>
<evidence type="ECO:0000313" key="3">
    <source>
        <dbReference type="Proteomes" id="UP000193963"/>
    </source>
</evidence>
<proteinExistence type="predicted"/>